<dbReference type="Proteomes" id="UP000596660">
    <property type="component" value="Unplaced"/>
</dbReference>
<evidence type="ECO:0000259" key="3">
    <source>
        <dbReference type="Pfam" id="PF25036"/>
    </source>
</evidence>
<keyword evidence="2" id="KW-1133">Transmembrane helix</keyword>
<proteinExistence type="predicted"/>
<dbReference type="PANTHER" id="PTHR16166">
    <property type="entry name" value="VACUOLAR PROTEIN SORTING-ASSOCIATED PROTEIN VPS13"/>
    <property type="match status" value="1"/>
</dbReference>
<keyword evidence="5" id="KW-1185">Reference proteome</keyword>
<evidence type="ECO:0000256" key="1">
    <source>
        <dbReference type="SAM" id="MobiDB-lite"/>
    </source>
</evidence>
<dbReference type="PANTHER" id="PTHR16166:SF130">
    <property type="entry name" value="PROTEIN SORTING-ASSOCIATED PROTEIN, PUTATIVE (DUF1162)-RELATED"/>
    <property type="match status" value="1"/>
</dbReference>
<feature type="transmembrane region" description="Helical" evidence="2">
    <location>
        <begin position="308"/>
        <end position="328"/>
    </location>
</feature>
<reference evidence="4" key="2">
    <citation type="submission" date="2021-03" db="UniProtKB">
        <authorList>
            <consortium name="EnsemblPlants"/>
        </authorList>
    </citation>
    <scope>IDENTIFICATION</scope>
</reference>
<accession>A0A803KW34</accession>
<feature type="domain" description="Vacuolar protein sorting-associated protein 13 VPS13 adaptor binding" evidence="3">
    <location>
        <begin position="2213"/>
        <end position="2513"/>
    </location>
</feature>
<name>A0A803KW34_CHEQI</name>
<dbReference type="InterPro" id="IPR026847">
    <property type="entry name" value="VPS13"/>
</dbReference>
<evidence type="ECO:0000313" key="5">
    <source>
        <dbReference type="Proteomes" id="UP000596660"/>
    </source>
</evidence>
<protein>
    <recommendedName>
        <fullName evidence="3">Vacuolar protein sorting-associated protein 13 VPS13 adaptor binding domain-containing protein</fullName>
    </recommendedName>
</protein>
<dbReference type="InterPro" id="IPR009543">
    <property type="entry name" value="VPS13_VAB"/>
</dbReference>
<evidence type="ECO:0000256" key="2">
    <source>
        <dbReference type="SAM" id="Phobius"/>
    </source>
</evidence>
<dbReference type="GO" id="GO:0006623">
    <property type="term" value="P:protein targeting to vacuole"/>
    <property type="evidence" value="ECO:0007669"/>
    <property type="project" value="TreeGrafter"/>
</dbReference>
<feature type="region of interest" description="Disordered" evidence="1">
    <location>
        <begin position="2570"/>
        <end position="2590"/>
    </location>
</feature>
<dbReference type="Pfam" id="PF25036">
    <property type="entry name" value="VPS13_VAB"/>
    <property type="match status" value="1"/>
</dbReference>
<sequence>MFFNGVIQRKLTSLLRQWLAQEPELEVKLGFFRSVIVAKNLKFDVSAINDLIEGGGGEFSLLFRSVTVDEVIIRVAHWSAPAFTVEVSGVNVTLFLQKRVIKRVEQSVDDYLKERKKKILAEIDHTGSTLHDNIENVMMTATSKSKLKDSITNLLLMHCCLHLHDALIRVEYPVSDDTFSWLCYSSDLNAQSSHKDLGCLLGGFISLFFLPLRETSIILEASKLEIGAEKKDHSSCILSCVNPYFGIGMKDLCLVNSLLSVPELNLSFSPTQLQMMCAFNNLLTIECKHVRSGRLLWGIARWKFRHSLPPPGCIFYSVVLIAVLWLRLVKEYLYFLLLVGYSEHGVQMPNGGSFPRLAEQQWKIISQIIEKELPAEAIASARRVARFRAALKDSHAEDTVVACMSGRHNSFWIIILPLAFIWDSMVKILGITVSVFRLHKKLPKTGQLSMTSEVADPRYCFHLSLGKILAMVSFEEPSYPPAHQNSKLRKVTSYTEASPFILLIKRFLFIYEESISEQNISFTLGFLEVTSTSVFHESENKTKPKNAGGIFRGQLKERLDGSETIVRGEPALTCCHSEEGKTGHEDIPILEQMSGEMELIWKRMQLIFEECKGDYDKNPWAFCTIHTFLVYPGKSPDSGFSKCNLMAGKLNITLGYASILSFDILRKQLQHALHQDDGFESVVIPLHSLRISEESQENQCFGGLKYSLKAMNAGILKLLPDKHLEVSAVIAGPRFQLSMRDEDLSSSDSQPNATHVGKGVNLTIDVHKIEFSIWPTVKSGVVPSEEHQRPDNFESEFLKLEEHVLEGFSGSFNIKYASKGQITHFSLLRLGGLSLYFEDLMDNHQMQVLVLKPLTVKLSSLRDHLYSFAKSNIASSLSLHGAMSGVTGSLYMDELSVILQVVERLFSAESTSSLGCSGLHAVQNNLLMFENQSPPTELISERMQIGDNKEAASTFESVYCFIKASFELFPFDIILHNCRNGIDRRHISMLIDANSIQNLGLADLSDCGIWLSIQKTCLEASVGEAKAKANASFHELQAIMFSYKSQTGKADNSNKSEVKNAVIHSADCMHEVSLSSCTFNLLLESVNGSGVRREAGSEASTSNPKGVLSSLLNIDNLDSKQIHDEGSESNVSASMPSYMLVINITVEKVFIAACSIKNGIFRAHPEDKLYLSLSVGGDFQSIVFGIQGGHIFIETKVLAGFARCVTSYLQFIRKLIKHYLQRKSSGTAEGGSNDLAEEHIEDSAQTRSSFVKLELLKAYSIKVSQLSLVLLVTDETRVVKEFIGRVDLNLKLWSENLKKKFLFNISHLDILSLILDEGVGKSVKNIQMPHFSSVGLSRDSSWFNHEDSTVLVPDGEETSLLSKDASFSSALASMKSSIANDSASQVIQSSETYGNHILERLATSISAEKPISGDNSGPNCSTQGWIGKGYVTGLNLTISLSEIQMLLTTVESLSEISGNGATTDVEERSWTASHQEPEIDLEAALPDGAIVAIQDVHQHLYVTVENMENKYKLGGAVHYSLAGKRALFRVKWQKRSMWKFSTSWFSLMSLYAKSDSGVPLRLNYLQSSGFVDISSNDDSACSLWKIAPCKHENYEDDADLEPLNHMCKNTFYLVNKKNDCGAAFVHGAIEFVKKPGNPFKFKIFNGLPVVPDLRMTETCPHEAHGLALLDGQDISEEAGMAPCISLTIEKISLIIVHELSDPRDKLPLLQGSIDGTELVFQILPQKTRVMSTLTAMLYYFDVYRVIWREFVQPIEMCIYWRLTTPSDVTEISNHAMLSRLYFRMQELDLSLTEVLLDMLLYVVGKLDLAGPFAVRNSAILVNCCKVENQLDLDLLFHFHNNQSARVGRRQSAFISLRHLEEPPESSYATILLENPGISSTTSVHVPLSGTQIFAWRTRITSQDSRTCPGPFIVFDVSKNAEEGLSLNVSPLLRIHNNTGFPVELRIQRPESMEAESASVVLKEGDTIDDCMAAFDAISLSGGPKKALLSLGVGNFVFSFRPEMKEENGLWKSYTAEWSENLKGEKAVRLSGVIDKLSYQVRKAFSAESWKYSFSIASCLVRSRDTHLAQMHFLVQRIARNVPIMQPNGRRQSKTSSIALQEQKEIFLLPTVTVSNLLETEIDVLLTETETAIDGLKNINRATIQSRSTANLFANPAVIFFNITLAMFSCSCKPVNCSQWLKKLNKKNDGIQFLDIDLEFCGGTFFACLRLARGNRGVLEAIVFTQYTLRNDTDFLLFCAAPHLKPLSRDDAERHAITTPPQFGTLLPPKSPRSWFMKSSKLCMELLNEELSKSILDLDALSGFAEIRFTKLQGSGIKYLVKLGISLGPLKSTLDVPARMVSVVPRYIISNESDDQIFVRQCFLEDDFGETLSINSKQKTAFFFTVKSRDKQDISFFNKLLQKHKVSDDDTSVFVQFSPNEAVWGWSGPVCVASLGCFFLKFRGHAASSVHQLDLVPNEDGITWEYAAVHVVEEGPTFVLHFYRPPDTGLPYRIENNLHDASITYYQKDTFQPETLASGACVSYVWDDLTRPHKLMVKVNGTHMIREISLDKLRSWKSFFRAQRQSDLVSHLTGDTRSSDRRRTNPAQMDGTDVGNVGYEVYVDGPTRVLRISHSPGRRKADNKYQSCKKIQLRISYFAIHLLEPCKEDQLEDVDPYDLSNYTPIIIGRLENISIDSIIIDQRKYNQIRVQSMHLDEKWVGAPFAAMLRRHLTSNNVTDDPVLFIAFVLFPTTSSIRDVKYSSIILQPIDLNLDEETLMKVVPFWRTSLSSNTQSQQYYFDHFEIHPIKITTSFLPEDSYSNYSSGQEALRSLLHSVIKIPAIKNLEVELNGIFVTHALVTTRELLLRCAQHYSWYGMRAIYIAKGSPLLPPAFASVFDDLASSSLDVFFDPSSNLFNVRGLTVGTFKLIKKCIEDKGFYGTKRYFGDLSKTLRNAGSNILFAAVTEVSDSVLKGAESSGFNGMVTGFHHGILRLAMEPSLLGTAFLEGGPDRRIKLDRSPGIDELYVEGYLQAMLDTIYKQDYLRVRVIDDQVILKNLPPNSSLIDEIMERVKDFLASKSLLKGNFSTRSRPLRHLRGENEWKIGPTVLTLCEHLFVSFAIRMLRKQTDQAMGKLKLKRKWVSRKESESSTGDISTSKEPKGKFIWRWGIGKFVLSALVAYIDGRLCRCIPNPVARRICRGSGLTSFSPTCTVLEGYFVR</sequence>
<organism evidence="4 5">
    <name type="scientific">Chenopodium quinoa</name>
    <name type="common">Quinoa</name>
    <dbReference type="NCBI Taxonomy" id="63459"/>
    <lineage>
        <taxon>Eukaryota</taxon>
        <taxon>Viridiplantae</taxon>
        <taxon>Streptophyta</taxon>
        <taxon>Embryophyta</taxon>
        <taxon>Tracheophyta</taxon>
        <taxon>Spermatophyta</taxon>
        <taxon>Magnoliopsida</taxon>
        <taxon>eudicotyledons</taxon>
        <taxon>Gunneridae</taxon>
        <taxon>Pentapetalae</taxon>
        <taxon>Caryophyllales</taxon>
        <taxon>Chenopodiaceae</taxon>
        <taxon>Chenopodioideae</taxon>
        <taxon>Atripliceae</taxon>
        <taxon>Chenopodium</taxon>
    </lineage>
</organism>
<dbReference type="OMA" id="TLVCHFQ"/>
<evidence type="ECO:0000313" key="4">
    <source>
        <dbReference type="EnsemblPlants" id="AUR62003242-RA:cds"/>
    </source>
</evidence>
<keyword evidence="2" id="KW-0472">Membrane</keyword>
<dbReference type="EnsemblPlants" id="AUR62003242-RA">
    <property type="protein sequence ID" value="AUR62003242-RA:cds"/>
    <property type="gene ID" value="AUR62003242"/>
</dbReference>
<gene>
    <name evidence="4" type="primary">LOC110723347</name>
</gene>
<dbReference type="GO" id="GO:0045053">
    <property type="term" value="P:protein retention in Golgi apparatus"/>
    <property type="evidence" value="ECO:0007669"/>
    <property type="project" value="TreeGrafter"/>
</dbReference>
<keyword evidence="2" id="KW-0812">Transmembrane</keyword>
<dbReference type="Gramene" id="AUR62003242-RA">
    <property type="protein sequence ID" value="AUR62003242-RA:cds"/>
    <property type="gene ID" value="AUR62003242"/>
</dbReference>
<feature type="transmembrane region" description="Helical" evidence="2">
    <location>
        <begin position="411"/>
        <end position="436"/>
    </location>
</feature>
<reference evidence="4" key="1">
    <citation type="journal article" date="2017" name="Nature">
        <title>The genome of Chenopodium quinoa.</title>
        <authorList>
            <person name="Jarvis D.E."/>
            <person name="Ho Y.S."/>
            <person name="Lightfoot D.J."/>
            <person name="Schmoeckel S.M."/>
            <person name="Li B."/>
            <person name="Borm T.J.A."/>
            <person name="Ohyanagi H."/>
            <person name="Mineta K."/>
            <person name="Michell C.T."/>
            <person name="Saber N."/>
            <person name="Kharbatia N.M."/>
            <person name="Rupper R.R."/>
            <person name="Sharp A.R."/>
            <person name="Dally N."/>
            <person name="Boughton B.A."/>
            <person name="Woo Y.H."/>
            <person name="Gao G."/>
            <person name="Schijlen E.G.W.M."/>
            <person name="Guo X."/>
            <person name="Momin A.A."/>
            <person name="Negrao S."/>
            <person name="Al-Babili S."/>
            <person name="Gehring C."/>
            <person name="Roessner U."/>
            <person name="Jung C."/>
            <person name="Murphy K."/>
            <person name="Arold S.T."/>
            <person name="Gojobori T."/>
            <person name="van der Linden C.G."/>
            <person name="van Loo E.N."/>
            <person name="Jellen E.N."/>
            <person name="Maughan P.J."/>
            <person name="Tester M."/>
        </authorList>
    </citation>
    <scope>NUCLEOTIDE SEQUENCE [LARGE SCALE GENOMIC DNA]</scope>
    <source>
        <strain evidence="4">cv. PI 614886</strain>
    </source>
</reference>